<keyword evidence="11" id="KW-1185">Reference proteome</keyword>
<keyword evidence="6 8" id="KW-1133">Transmembrane helix</keyword>
<dbReference type="InterPro" id="IPR035906">
    <property type="entry name" value="MetI-like_sf"/>
</dbReference>
<dbReference type="PANTHER" id="PTHR43357:SF4">
    <property type="entry name" value="INNER MEMBRANE ABC TRANSPORTER PERMEASE PROTEIN YDCV"/>
    <property type="match status" value="1"/>
</dbReference>
<feature type="transmembrane region" description="Helical" evidence="8">
    <location>
        <begin position="6"/>
        <end position="32"/>
    </location>
</feature>
<dbReference type="GO" id="GO:0005886">
    <property type="term" value="C:plasma membrane"/>
    <property type="evidence" value="ECO:0007669"/>
    <property type="project" value="UniProtKB-SubCell"/>
</dbReference>
<proteinExistence type="inferred from homology"/>
<feature type="transmembrane region" description="Helical" evidence="8">
    <location>
        <begin position="53"/>
        <end position="76"/>
    </location>
</feature>
<evidence type="ECO:0000256" key="3">
    <source>
        <dbReference type="ARBA" id="ARBA00022475"/>
    </source>
</evidence>
<comment type="caution">
    <text evidence="10">The sequence shown here is derived from an EMBL/GenBank/DDBJ whole genome shotgun (WGS) entry which is preliminary data.</text>
</comment>
<dbReference type="Pfam" id="PF00528">
    <property type="entry name" value="BPD_transp_1"/>
    <property type="match status" value="1"/>
</dbReference>
<dbReference type="AlphaFoldDB" id="A0A852W863"/>
<feature type="domain" description="ABC transmembrane type-1" evidence="9">
    <location>
        <begin position="1"/>
        <end position="130"/>
    </location>
</feature>
<name>A0A852W863_PSEA5</name>
<evidence type="ECO:0000256" key="2">
    <source>
        <dbReference type="ARBA" id="ARBA00022448"/>
    </source>
</evidence>
<evidence type="ECO:0000259" key="9">
    <source>
        <dbReference type="PROSITE" id="PS50928"/>
    </source>
</evidence>
<accession>A0A852W863</accession>
<evidence type="ECO:0000256" key="4">
    <source>
        <dbReference type="ARBA" id="ARBA00022519"/>
    </source>
</evidence>
<dbReference type="Gene3D" id="1.10.3720.10">
    <property type="entry name" value="MetI-like"/>
    <property type="match status" value="1"/>
</dbReference>
<dbReference type="GO" id="GO:0055085">
    <property type="term" value="P:transmembrane transport"/>
    <property type="evidence" value="ECO:0007669"/>
    <property type="project" value="InterPro"/>
</dbReference>
<evidence type="ECO:0000256" key="1">
    <source>
        <dbReference type="ARBA" id="ARBA00004429"/>
    </source>
</evidence>
<keyword evidence="2 8" id="KW-0813">Transport</keyword>
<keyword evidence="5 8" id="KW-0812">Transmembrane</keyword>
<keyword evidence="7 8" id="KW-0472">Membrane</keyword>
<dbReference type="SUPFAM" id="SSF161098">
    <property type="entry name" value="MetI-like"/>
    <property type="match status" value="1"/>
</dbReference>
<dbReference type="PROSITE" id="PS50928">
    <property type="entry name" value="ABC_TM1"/>
    <property type="match status" value="1"/>
</dbReference>
<evidence type="ECO:0000256" key="8">
    <source>
        <dbReference type="RuleBase" id="RU363032"/>
    </source>
</evidence>
<feature type="transmembrane region" description="Helical" evidence="8">
    <location>
        <begin position="112"/>
        <end position="129"/>
    </location>
</feature>
<evidence type="ECO:0000256" key="6">
    <source>
        <dbReference type="ARBA" id="ARBA00022989"/>
    </source>
</evidence>
<dbReference type="EMBL" id="JACCCZ010000002">
    <property type="protein sequence ID" value="NYG05377.1"/>
    <property type="molecule type" value="Genomic_DNA"/>
</dbReference>
<sequence length="142" mass="15415">MPLPVYGTLWVLIIGFVAVQMPQGFRGIAASIRSTDRDLEDSAVMLGARRSRAVAVITLPLLRVAVLSTFLLLLMLSMRELTVPLFPYTTDTEILSIAIYDQFENGGALREASATALVYCAIMFLLSYLPRRFGAGSVGNGA</sequence>
<evidence type="ECO:0000256" key="5">
    <source>
        <dbReference type="ARBA" id="ARBA00022692"/>
    </source>
</evidence>
<protein>
    <submittedName>
        <fullName evidence="10">ABC-type Fe3+ transport system permease subunit</fullName>
    </submittedName>
</protein>
<organism evidence="10 11">
    <name type="scientific">Pseudonocardia alni</name>
    <name type="common">Amycolata alni</name>
    <dbReference type="NCBI Taxonomy" id="33907"/>
    <lineage>
        <taxon>Bacteria</taxon>
        <taxon>Bacillati</taxon>
        <taxon>Actinomycetota</taxon>
        <taxon>Actinomycetes</taxon>
        <taxon>Pseudonocardiales</taxon>
        <taxon>Pseudonocardiaceae</taxon>
        <taxon>Pseudonocardia</taxon>
    </lineage>
</organism>
<dbReference type="RefSeq" id="WP_224400933.1">
    <property type="nucleotide sequence ID" value="NZ_BAAAJZ010000014.1"/>
</dbReference>
<dbReference type="Proteomes" id="UP000549695">
    <property type="component" value="Unassembled WGS sequence"/>
</dbReference>
<dbReference type="PANTHER" id="PTHR43357">
    <property type="entry name" value="INNER MEMBRANE ABC TRANSPORTER PERMEASE PROTEIN YDCV"/>
    <property type="match status" value="1"/>
</dbReference>
<dbReference type="InterPro" id="IPR000515">
    <property type="entry name" value="MetI-like"/>
</dbReference>
<gene>
    <name evidence="10" type="ORF">HDA37_005731</name>
</gene>
<reference evidence="10 11" key="1">
    <citation type="submission" date="2020-07" db="EMBL/GenBank/DDBJ databases">
        <title>Sequencing the genomes of 1000 actinobacteria strains.</title>
        <authorList>
            <person name="Klenk H.-P."/>
        </authorList>
    </citation>
    <scope>NUCLEOTIDE SEQUENCE [LARGE SCALE GENOMIC DNA]</scope>
    <source>
        <strain evidence="10 11">DSM 44749</strain>
    </source>
</reference>
<dbReference type="GeneID" id="98055279"/>
<evidence type="ECO:0000313" key="10">
    <source>
        <dbReference type="EMBL" id="NYG05377.1"/>
    </source>
</evidence>
<comment type="subcellular location">
    <subcellularLocation>
        <location evidence="1">Cell inner membrane</location>
        <topology evidence="1">Multi-pass membrane protein</topology>
    </subcellularLocation>
    <subcellularLocation>
        <location evidence="8">Cell membrane</location>
        <topology evidence="8">Multi-pass membrane protein</topology>
    </subcellularLocation>
</comment>
<comment type="similarity">
    <text evidence="8">Belongs to the binding-protein-dependent transport system permease family.</text>
</comment>
<evidence type="ECO:0000313" key="11">
    <source>
        <dbReference type="Proteomes" id="UP000549695"/>
    </source>
</evidence>
<keyword evidence="3" id="KW-1003">Cell membrane</keyword>
<evidence type="ECO:0000256" key="7">
    <source>
        <dbReference type="ARBA" id="ARBA00023136"/>
    </source>
</evidence>
<keyword evidence="4" id="KW-0997">Cell inner membrane</keyword>